<dbReference type="Proteomes" id="UP000028547">
    <property type="component" value="Unassembled WGS sequence"/>
</dbReference>
<sequence>MIRTTPLPRVHAPSREEFIREYLEPRRPVIISGWMSEWPAMSKWSLGYFREAFGTREVNTMVDLPSEGTFFSRKLQPHARRQSLAAFVDLIESRERTRPCYLNAVRVESMEGLASDVPFPRFGPEQGSTKSLLWLGSEGTRLTFHFDFMDNFLAQVMGEKRLLLASPEDSASMYPSFDNLSESMVDVEAPDPSAWPRFAHARVLEGILRPGDMIFMPRVWWHEVRSLSPSISVNYWWSPTQPSDYLPVLRACTPRHYAHIAWQFLMHGALGLKPAERLYSPRTTGRLLWEEAVRQFRGAS</sequence>
<name>A0A084SJJ0_9BACT</name>
<dbReference type="InterPro" id="IPR003347">
    <property type="entry name" value="JmjC_dom"/>
</dbReference>
<dbReference type="Gene3D" id="2.60.120.650">
    <property type="entry name" value="Cupin"/>
    <property type="match status" value="1"/>
</dbReference>
<evidence type="ECO:0000313" key="3">
    <source>
        <dbReference type="Proteomes" id="UP000028547"/>
    </source>
</evidence>
<evidence type="ECO:0000259" key="1">
    <source>
        <dbReference type="PROSITE" id="PS51184"/>
    </source>
</evidence>
<gene>
    <name evidence="2" type="ORF">Q664_40080</name>
</gene>
<dbReference type="EMBL" id="JPMI01000280">
    <property type="protein sequence ID" value="KFA88625.1"/>
    <property type="molecule type" value="Genomic_DNA"/>
</dbReference>
<dbReference type="SMART" id="SM00558">
    <property type="entry name" value="JmjC"/>
    <property type="match status" value="1"/>
</dbReference>
<dbReference type="PANTHER" id="PTHR12461:SF83">
    <property type="entry name" value="JMJC DOMAIN-CONTAINING PROTEIN"/>
    <property type="match status" value="1"/>
</dbReference>
<dbReference type="PROSITE" id="PS51184">
    <property type="entry name" value="JMJC"/>
    <property type="match status" value="1"/>
</dbReference>
<dbReference type="SUPFAM" id="SSF51197">
    <property type="entry name" value="Clavaminate synthase-like"/>
    <property type="match status" value="1"/>
</dbReference>
<dbReference type="AlphaFoldDB" id="A0A084SJJ0"/>
<dbReference type="InterPro" id="IPR041667">
    <property type="entry name" value="Cupin_8"/>
</dbReference>
<evidence type="ECO:0000313" key="2">
    <source>
        <dbReference type="EMBL" id="KFA88625.1"/>
    </source>
</evidence>
<reference evidence="2 3" key="1">
    <citation type="submission" date="2014-07" db="EMBL/GenBank/DDBJ databases">
        <title>Draft Genome Sequence of Gephyronic Acid Producer, Cystobacter violaceus Strain Cb vi76.</title>
        <authorList>
            <person name="Stevens D.C."/>
            <person name="Young J."/>
            <person name="Carmichael R."/>
            <person name="Tan J."/>
            <person name="Taylor R.E."/>
        </authorList>
    </citation>
    <scope>NUCLEOTIDE SEQUENCE [LARGE SCALE GENOMIC DNA]</scope>
    <source>
        <strain evidence="2 3">Cb vi76</strain>
    </source>
</reference>
<feature type="domain" description="JmjC" evidence="1">
    <location>
        <begin position="96"/>
        <end position="252"/>
    </location>
</feature>
<dbReference type="PANTHER" id="PTHR12461">
    <property type="entry name" value="HYPOXIA-INDUCIBLE FACTOR 1 ALPHA INHIBITOR-RELATED"/>
    <property type="match status" value="1"/>
</dbReference>
<organism evidence="2 3">
    <name type="scientific">Archangium violaceum Cb vi76</name>
    <dbReference type="NCBI Taxonomy" id="1406225"/>
    <lineage>
        <taxon>Bacteria</taxon>
        <taxon>Pseudomonadati</taxon>
        <taxon>Myxococcota</taxon>
        <taxon>Myxococcia</taxon>
        <taxon>Myxococcales</taxon>
        <taxon>Cystobacterineae</taxon>
        <taxon>Archangiaceae</taxon>
        <taxon>Archangium</taxon>
    </lineage>
</organism>
<dbReference type="Pfam" id="PF13621">
    <property type="entry name" value="Cupin_8"/>
    <property type="match status" value="1"/>
</dbReference>
<protein>
    <recommendedName>
        <fullName evidence="1">JmjC domain-containing protein</fullName>
    </recommendedName>
</protein>
<accession>A0A084SJJ0</accession>
<proteinExistence type="predicted"/>
<dbReference type="RefSeq" id="WP_043408081.1">
    <property type="nucleotide sequence ID" value="NZ_JPMI01000280.1"/>
</dbReference>
<comment type="caution">
    <text evidence="2">The sequence shown here is derived from an EMBL/GenBank/DDBJ whole genome shotgun (WGS) entry which is preliminary data.</text>
</comment>